<feature type="transmembrane region" description="Helical" evidence="4">
    <location>
        <begin position="339"/>
        <end position="358"/>
    </location>
</feature>
<comment type="cofactor">
    <cofactor evidence="1">
        <name>Mg(2+)</name>
        <dbReference type="ChEBI" id="CHEBI:18420"/>
    </cofactor>
</comment>
<feature type="transmembrane region" description="Helical" evidence="4">
    <location>
        <begin position="18"/>
        <end position="37"/>
    </location>
</feature>
<keyword evidence="4" id="KW-1133">Transmembrane helix</keyword>
<keyword evidence="7" id="KW-1185">Reference proteome</keyword>
<protein>
    <recommendedName>
        <fullName evidence="2">diguanylate cyclase</fullName>
        <ecNumber evidence="2">2.7.7.65</ecNumber>
    </recommendedName>
</protein>
<evidence type="ECO:0000313" key="7">
    <source>
        <dbReference type="Proteomes" id="UP000236220"/>
    </source>
</evidence>
<feature type="transmembrane region" description="Helical" evidence="4">
    <location>
        <begin position="249"/>
        <end position="265"/>
    </location>
</feature>
<dbReference type="FunFam" id="3.30.70.270:FF:000001">
    <property type="entry name" value="Diguanylate cyclase domain protein"/>
    <property type="match status" value="1"/>
</dbReference>
<feature type="transmembrane region" description="Helical" evidence="4">
    <location>
        <begin position="286"/>
        <end position="303"/>
    </location>
</feature>
<dbReference type="InterPro" id="IPR011623">
    <property type="entry name" value="7TMR_DISM_rcpt_extracell_dom1"/>
</dbReference>
<evidence type="ECO:0000256" key="2">
    <source>
        <dbReference type="ARBA" id="ARBA00012528"/>
    </source>
</evidence>
<dbReference type="GO" id="GO:0005886">
    <property type="term" value="C:plasma membrane"/>
    <property type="evidence" value="ECO:0007669"/>
    <property type="project" value="TreeGrafter"/>
</dbReference>
<evidence type="ECO:0000256" key="3">
    <source>
        <dbReference type="ARBA" id="ARBA00034247"/>
    </source>
</evidence>
<feature type="transmembrane region" description="Helical" evidence="4">
    <location>
        <begin position="187"/>
        <end position="205"/>
    </location>
</feature>
<dbReference type="Pfam" id="PF00990">
    <property type="entry name" value="GGDEF"/>
    <property type="match status" value="1"/>
</dbReference>
<sequence length="747" mass="81944">MPSFLFPRLERWSDRVQLAVLMALLIAVCIALLGRIFTPPAPSFPLSWHSETDGVVQQGESGVDGIGMVAKVPGNDRSVTFDVVATLPEAMREQGIVALRFERTAIDRIEVEDVAVGSVVVDGFYHANRERLPGLTSSFQFNVMVPHQGDLHLRIRAQSQIPVALMGRLEPHLQAGRDDRRVAGTAAMSYAVYLVLALVMIALYVATGQRSMLAFSWFAMFRLLVLMSLNGHLYQIPAMAWFARFDNRGTLSLMILVVASGILLVQEHGALVGEPHARQWRRLSRVLVLIAVAICCVLLFAPLPPITAWVLGQAAWIILGLMALGFCVRAFRNHIPHRFAVLVAVLVSFAASLAHLAYETGLIAHWWWAGRLVQITGAVLCTVVAVSLVRRIESYRIELARVRQTHQQLRRQMDAQTAIRALESDLATTLGDVADPELEFAAIHRLLAAATACLGLEGAGLVQFPGRRAPQAYAQPTMTLDGLRGWLAPRRSWVESVATGAAPMENHTPVVGRGMHSMLVPAQVLEGSHSVLVIERSEEAPAFTAADYVALASMVNATREALRRQREARTLLVTARIDALTGVLNRNSLDNDLAAVLAQSARTRSPLAVLFLDLDHFKRINDQLGHAAGDECLRAVARLLRANVRSGDLLGRYGGEEFVVVSPGATLAVAQQLGERIRAAVQTLRVEWEDHTIPVTVSVGIAMRRRDENEATHLLDRADQALYDAKRRGRNQVRFDLDAAAFDPAAE</sequence>
<dbReference type="InterPro" id="IPR050469">
    <property type="entry name" value="Diguanylate_Cyclase"/>
</dbReference>
<dbReference type="PANTHER" id="PTHR45138:SF9">
    <property type="entry name" value="DIGUANYLATE CYCLASE DGCM-RELATED"/>
    <property type="match status" value="1"/>
</dbReference>
<dbReference type="PANTHER" id="PTHR45138">
    <property type="entry name" value="REGULATORY COMPONENTS OF SENSORY TRANSDUCTION SYSTEM"/>
    <property type="match status" value="1"/>
</dbReference>
<evidence type="ECO:0000256" key="4">
    <source>
        <dbReference type="SAM" id="Phobius"/>
    </source>
</evidence>
<dbReference type="SMART" id="SM00267">
    <property type="entry name" value="GGDEF"/>
    <property type="match status" value="1"/>
</dbReference>
<dbReference type="SUPFAM" id="SSF55073">
    <property type="entry name" value="Nucleotide cyclase"/>
    <property type="match status" value="1"/>
</dbReference>
<dbReference type="Pfam" id="PF07695">
    <property type="entry name" value="7TMR-DISM_7TM"/>
    <property type="match status" value="1"/>
</dbReference>
<reference evidence="6 7" key="1">
    <citation type="submission" date="2017-08" db="EMBL/GenBank/DDBJ databases">
        <title>Lysobacter sylvestris genome.</title>
        <authorList>
            <person name="Zhang D.-C."/>
            <person name="Albuquerque L."/>
            <person name="Franca L."/>
            <person name="Froufe H.J.C."/>
            <person name="Barroso C."/>
            <person name="Egas C."/>
            <person name="Da Costa M."/>
            <person name="Margesin R."/>
        </authorList>
    </citation>
    <scope>NUCLEOTIDE SEQUENCE [LARGE SCALE GENOMIC DNA]</scope>
    <source>
        <strain evidence="6 7">AM20-91</strain>
    </source>
</reference>
<dbReference type="EC" id="2.7.7.65" evidence="2"/>
<feature type="transmembrane region" description="Helical" evidence="4">
    <location>
        <begin position="309"/>
        <end position="327"/>
    </location>
</feature>
<evidence type="ECO:0000313" key="6">
    <source>
        <dbReference type="EMBL" id="PNS07520.1"/>
    </source>
</evidence>
<dbReference type="EMBL" id="NPZB01000002">
    <property type="protein sequence ID" value="PNS07520.1"/>
    <property type="molecule type" value="Genomic_DNA"/>
</dbReference>
<dbReference type="NCBIfam" id="TIGR00254">
    <property type="entry name" value="GGDEF"/>
    <property type="match status" value="1"/>
</dbReference>
<dbReference type="InterPro" id="IPR000160">
    <property type="entry name" value="GGDEF_dom"/>
</dbReference>
<evidence type="ECO:0000259" key="5">
    <source>
        <dbReference type="PROSITE" id="PS50887"/>
    </source>
</evidence>
<dbReference type="GO" id="GO:0052621">
    <property type="term" value="F:diguanylate cyclase activity"/>
    <property type="evidence" value="ECO:0007669"/>
    <property type="project" value="UniProtKB-EC"/>
</dbReference>
<dbReference type="RefSeq" id="WP_165782442.1">
    <property type="nucleotide sequence ID" value="NZ_NPZB01000002.1"/>
</dbReference>
<comment type="caution">
    <text evidence="6">The sequence shown here is derived from an EMBL/GenBank/DDBJ whole genome shotgun (WGS) entry which is preliminary data.</text>
</comment>
<keyword evidence="4" id="KW-0812">Transmembrane</keyword>
<dbReference type="InterPro" id="IPR043128">
    <property type="entry name" value="Rev_trsase/Diguanyl_cyclase"/>
</dbReference>
<name>A0A2K1PXK6_9GAMM</name>
<accession>A0A2K1PXK6</accession>
<organism evidence="6 7">
    <name type="scientific">Solilutibacter silvestris</name>
    <dbReference type="NCBI Taxonomy" id="1645665"/>
    <lineage>
        <taxon>Bacteria</taxon>
        <taxon>Pseudomonadati</taxon>
        <taxon>Pseudomonadota</taxon>
        <taxon>Gammaproteobacteria</taxon>
        <taxon>Lysobacterales</taxon>
        <taxon>Lysobacteraceae</taxon>
        <taxon>Solilutibacter</taxon>
    </lineage>
</organism>
<gene>
    <name evidence="6" type="ORF">Lysil_1696</name>
</gene>
<dbReference type="AlphaFoldDB" id="A0A2K1PXK6"/>
<comment type="catalytic activity">
    <reaction evidence="3">
        <text>2 GTP = 3',3'-c-di-GMP + 2 diphosphate</text>
        <dbReference type="Rhea" id="RHEA:24898"/>
        <dbReference type="ChEBI" id="CHEBI:33019"/>
        <dbReference type="ChEBI" id="CHEBI:37565"/>
        <dbReference type="ChEBI" id="CHEBI:58805"/>
        <dbReference type="EC" id="2.7.7.65"/>
    </reaction>
</comment>
<dbReference type="GO" id="GO:0043709">
    <property type="term" value="P:cell adhesion involved in single-species biofilm formation"/>
    <property type="evidence" value="ECO:0007669"/>
    <property type="project" value="TreeGrafter"/>
</dbReference>
<evidence type="ECO:0000256" key="1">
    <source>
        <dbReference type="ARBA" id="ARBA00001946"/>
    </source>
</evidence>
<dbReference type="GO" id="GO:1902201">
    <property type="term" value="P:negative regulation of bacterial-type flagellum-dependent cell motility"/>
    <property type="evidence" value="ECO:0007669"/>
    <property type="project" value="TreeGrafter"/>
</dbReference>
<feature type="transmembrane region" description="Helical" evidence="4">
    <location>
        <begin position="364"/>
        <end position="389"/>
    </location>
</feature>
<feature type="transmembrane region" description="Helical" evidence="4">
    <location>
        <begin position="212"/>
        <end position="229"/>
    </location>
</feature>
<feature type="domain" description="GGDEF" evidence="5">
    <location>
        <begin position="605"/>
        <end position="738"/>
    </location>
</feature>
<keyword evidence="4" id="KW-0472">Membrane</keyword>
<dbReference type="InterPro" id="IPR029787">
    <property type="entry name" value="Nucleotide_cyclase"/>
</dbReference>
<dbReference type="CDD" id="cd01949">
    <property type="entry name" value="GGDEF"/>
    <property type="match status" value="1"/>
</dbReference>
<dbReference type="Proteomes" id="UP000236220">
    <property type="component" value="Unassembled WGS sequence"/>
</dbReference>
<dbReference type="Gene3D" id="3.30.70.270">
    <property type="match status" value="1"/>
</dbReference>
<proteinExistence type="predicted"/>
<dbReference type="PROSITE" id="PS50887">
    <property type="entry name" value="GGDEF"/>
    <property type="match status" value="1"/>
</dbReference>